<name>A0A9P3PDL7_LYOSH</name>
<dbReference type="PANTHER" id="PTHR13266:SF1">
    <property type="entry name" value="PROTEASOME INHIBITOR PI31 SUBUNIT"/>
    <property type="match status" value="1"/>
</dbReference>
<feature type="region of interest" description="Disordered" evidence="11">
    <location>
        <begin position="287"/>
        <end position="340"/>
    </location>
</feature>
<evidence type="ECO:0000256" key="4">
    <source>
        <dbReference type="ARBA" id="ARBA00022481"/>
    </source>
</evidence>
<evidence type="ECO:0000313" key="14">
    <source>
        <dbReference type="EMBL" id="GLB33679.1"/>
    </source>
</evidence>
<dbReference type="Pfam" id="PF08577">
    <property type="entry name" value="PI31_Prot_C"/>
    <property type="match status" value="1"/>
</dbReference>
<evidence type="ECO:0000256" key="1">
    <source>
        <dbReference type="ARBA" id="ARBA00004240"/>
    </source>
</evidence>
<dbReference type="GO" id="GO:0000502">
    <property type="term" value="C:proteasome complex"/>
    <property type="evidence" value="ECO:0007669"/>
    <property type="project" value="UniProtKB-KW"/>
</dbReference>
<keyword evidence="5" id="KW-0963">Cytoplasm</keyword>
<accession>A0A9P3PDL7</accession>
<evidence type="ECO:0000313" key="15">
    <source>
        <dbReference type="Proteomes" id="UP001063166"/>
    </source>
</evidence>
<comment type="caution">
    <text evidence="14">The sequence shown here is derived from an EMBL/GenBank/DDBJ whole genome shotgun (WGS) entry which is preliminary data.</text>
</comment>
<keyword evidence="8 14" id="KW-0647">Proteasome</keyword>
<keyword evidence="15" id="KW-1185">Reference proteome</keyword>
<dbReference type="Proteomes" id="UP001063166">
    <property type="component" value="Unassembled WGS sequence"/>
</dbReference>
<dbReference type="AlphaFoldDB" id="A0A9P3PDL7"/>
<evidence type="ECO:0000259" key="12">
    <source>
        <dbReference type="Pfam" id="PF08577"/>
    </source>
</evidence>
<comment type="subcellular location">
    <subcellularLocation>
        <location evidence="2">Cytoplasm</location>
    </subcellularLocation>
    <subcellularLocation>
        <location evidence="1">Endoplasmic reticulum</location>
    </subcellularLocation>
</comment>
<dbReference type="GO" id="GO:0004866">
    <property type="term" value="F:endopeptidase inhibitor activity"/>
    <property type="evidence" value="ECO:0007669"/>
    <property type="project" value="InterPro"/>
</dbReference>
<keyword evidence="4" id="KW-0488">Methylation</keyword>
<evidence type="ECO:0000259" key="13">
    <source>
        <dbReference type="Pfam" id="PF11566"/>
    </source>
</evidence>
<keyword evidence="9" id="KW-0007">Acetylation</keyword>
<comment type="function">
    <text evidence="10">Plays an important role in control of proteasome function. Inhibits the hydrolysis of protein and peptide substrates by the 20S proteasome. Also inhibits the activation of the proteasome by the proteasome regulatory proteins PA700 and PA28.</text>
</comment>
<evidence type="ECO:0000256" key="3">
    <source>
        <dbReference type="ARBA" id="ARBA00006405"/>
    </source>
</evidence>
<protein>
    <submittedName>
        <fullName evidence="14">PI31 proteasome regulator</fullName>
    </submittedName>
</protein>
<evidence type="ECO:0000256" key="9">
    <source>
        <dbReference type="ARBA" id="ARBA00022990"/>
    </source>
</evidence>
<sequence>MTTPGSNILDPSALLSLLPTLLPPSDKALKNSEDAIAALVHAIFTAVAFRPIAVEEASPANLPSGNILPQGWNRHGPDHYTFRYRHDQSSLEFVVKVSKLGGRTLINAIALESDKVASLDISTNDFVSPSFFPHDLSGSPEPLVHGFISSNRVADLTSQIKLRILQKLIPGLRKEGYTEEVDVSTTAGVSQPPHAQQPPPARPEPQTPPFAPYRPPYPPENPLSIGRRDLDPFPGNPFAPPPLFPGSGGDGMFVGPDHPIFGGGRGQGPFADRGPWGGDGFLPPMGAPPGARFDPVGPGPFAGRGGFGGQGRGRGGPRGPGSGEPDNDEFMPPGSRDMFM</sequence>
<feature type="region of interest" description="Disordered" evidence="11">
    <location>
        <begin position="179"/>
        <end position="237"/>
    </location>
</feature>
<dbReference type="GO" id="GO:0070628">
    <property type="term" value="F:proteasome binding"/>
    <property type="evidence" value="ECO:0007669"/>
    <property type="project" value="InterPro"/>
</dbReference>
<dbReference type="InterPro" id="IPR021625">
    <property type="entry name" value="PI31_Prot_N"/>
</dbReference>
<dbReference type="Gene3D" id="3.40.1000.30">
    <property type="match status" value="1"/>
</dbReference>
<dbReference type="GO" id="GO:0005783">
    <property type="term" value="C:endoplasmic reticulum"/>
    <property type="evidence" value="ECO:0007669"/>
    <property type="project" value="UniProtKB-SubCell"/>
</dbReference>
<dbReference type="GO" id="GO:0043161">
    <property type="term" value="P:proteasome-mediated ubiquitin-dependent protein catabolic process"/>
    <property type="evidence" value="ECO:0007669"/>
    <property type="project" value="InterPro"/>
</dbReference>
<dbReference type="InterPro" id="IPR045128">
    <property type="entry name" value="PI31-like"/>
</dbReference>
<proteinExistence type="inferred from homology"/>
<feature type="domain" description="PI31 proteasome regulator C-terminal" evidence="12">
    <location>
        <begin position="225"/>
        <end position="298"/>
    </location>
</feature>
<comment type="similarity">
    <text evidence="3">Belongs to the proteasome inhibitor PI31 family.</text>
</comment>
<feature type="compositionally biased region" description="Pro residues" evidence="11">
    <location>
        <begin position="195"/>
        <end position="221"/>
    </location>
</feature>
<evidence type="ECO:0000256" key="10">
    <source>
        <dbReference type="ARBA" id="ARBA00024805"/>
    </source>
</evidence>
<dbReference type="OrthoDB" id="68090at2759"/>
<evidence type="ECO:0000256" key="5">
    <source>
        <dbReference type="ARBA" id="ARBA00022490"/>
    </source>
</evidence>
<evidence type="ECO:0000256" key="2">
    <source>
        <dbReference type="ARBA" id="ARBA00004496"/>
    </source>
</evidence>
<evidence type="ECO:0000256" key="7">
    <source>
        <dbReference type="ARBA" id="ARBA00022824"/>
    </source>
</evidence>
<evidence type="ECO:0000256" key="6">
    <source>
        <dbReference type="ARBA" id="ARBA00022553"/>
    </source>
</evidence>
<dbReference type="EMBL" id="BRPK01000001">
    <property type="protein sequence ID" value="GLB33679.1"/>
    <property type="molecule type" value="Genomic_DNA"/>
</dbReference>
<evidence type="ECO:0000256" key="8">
    <source>
        <dbReference type="ARBA" id="ARBA00022942"/>
    </source>
</evidence>
<dbReference type="PANTHER" id="PTHR13266">
    <property type="entry name" value="PROTEASOME INHIBITOR"/>
    <property type="match status" value="1"/>
</dbReference>
<feature type="compositionally biased region" description="Gly residues" evidence="11">
    <location>
        <begin position="300"/>
        <end position="322"/>
    </location>
</feature>
<reference evidence="14" key="1">
    <citation type="submission" date="2022-07" db="EMBL/GenBank/DDBJ databases">
        <title>The genome of Lyophyllum shimeji provides insight into the initial evolution of ectomycorrhizal fungal genome.</title>
        <authorList>
            <person name="Kobayashi Y."/>
            <person name="Shibata T."/>
            <person name="Hirakawa H."/>
            <person name="Shigenobu S."/>
            <person name="Nishiyama T."/>
            <person name="Yamada A."/>
            <person name="Hasebe M."/>
            <person name="Kawaguchi M."/>
        </authorList>
    </citation>
    <scope>NUCLEOTIDE SEQUENCE</scope>
    <source>
        <strain evidence="14">AT787</strain>
    </source>
</reference>
<keyword evidence="7" id="KW-0256">Endoplasmic reticulum</keyword>
<feature type="domain" description="PI31 proteasome regulator N-terminal" evidence="13">
    <location>
        <begin position="27"/>
        <end position="175"/>
    </location>
</feature>
<evidence type="ECO:0000256" key="11">
    <source>
        <dbReference type="SAM" id="MobiDB-lite"/>
    </source>
</evidence>
<dbReference type="InterPro" id="IPR013886">
    <property type="entry name" value="PI31_Prot_C"/>
</dbReference>
<dbReference type="Pfam" id="PF11566">
    <property type="entry name" value="PI31_Prot_N"/>
    <property type="match status" value="1"/>
</dbReference>
<gene>
    <name evidence="14" type="ORF">LshimejAT787_0105630</name>
</gene>
<keyword evidence="6" id="KW-0597">Phosphoprotein</keyword>
<organism evidence="14 15">
    <name type="scientific">Lyophyllum shimeji</name>
    <name type="common">Hon-shimeji</name>
    <name type="synonym">Tricholoma shimeji</name>
    <dbReference type="NCBI Taxonomy" id="47721"/>
    <lineage>
        <taxon>Eukaryota</taxon>
        <taxon>Fungi</taxon>
        <taxon>Dikarya</taxon>
        <taxon>Basidiomycota</taxon>
        <taxon>Agaricomycotina</taxon>
        <taxon>Agaricomycetes</taxon>
        <taxon>Agaricomycetidae</taxon>
        <taxon>Agaricales</taxon>
        <taxon>Tricholomatineae</taxon>
        <taxon>Lyophyllaceae</taxon>
        <taxon>Lyophyllum</taxon>
    </lineage>
</organism>